<reference evidence="2 3" key="1">
    <citation type="submission" date="2021-02" db="EMBL/GenBank/DDBJ databases">
        <authorList>
            <person name="Park J.-S."/>
        </authorList>
    </citation>
    <scope>NUCLEOTIDE SEQUENCE [LARGE SCALE GENOMIC DNA]</scope>
    <source>
        <strain evidence="2 3">188UL20-2</strain>
    </source>
</reference>
<proteinExistence type="predicted"/>
<accession>A0ABS2HCF1</accession>
<evidence type="ECO:0000313" key="3">
    <source>
        <dbReference type="Proteomes" id="UP000809621"/>
    </source>
</evidence>
<dbReference type="Proteomes" id="UP000809621">
    <property type="component" value="Unassembled WGS sequence"/>
</dbReference>
<feature type="chain" id="PRO_5045087803" description="Outer membrane protein beta-barrel domain-containing protein" evidence="1">
    <location>
        <begin position="22"/>
        <end position="114"/>
    </location>
</feature>
<comment type="caution">
    <text evidence="2">The sequence shown here is derived from an EMBL/GenBank/DDBJ whole genome shotgun (WGS) entry which is preliminary data.</text>
</comment>
<sequence length="114" mass="12298">MKKAKTTLGILASLLAFSTVASQHVSFSDSHGLYSAAEVGYGNEGFDFGLQVGLATSNNYGVIFGYVAKEDLDTHNYYGELVSLNGGLGYRLNYEYGRHLTDPHKLAPTVKSIS</sequence>
<gene>
    <name evidence="2" type="ORF">JQC93_02565</name>
</gene>
<evidence type="ECO:0008006" key="4">
    <source>
        <dbReference type="Google" id="ProtNLM"/>
    </source>
</evidence>
<evidence type="ECO:0000256" key="1">
    <source>
        <dbReference type="SAM" id="SignalP"/>
    </source>
</evidence>
<organism evidence="2 3">
    <name type="scientific">Vibrio ulleungensis</name>
    <dbReference type="NCBI Taxonomy" id="2807619"/>
    <lineage>
        <taxon>Bacteria</taxon>
        <taxon>Pseudomonadati</taxon>
        <taxon>Pseudomonadota</taxon>
        <taxon>Gammaproteobacteria</taxon>
        <taxon>Vibrionales</taxon>
        <taxon>Vibrionaceae</taxon>
        <taxon>Vibrio</taxon>
    </lineage>
</organism>
<keyword evidence="1" id="KW-0732">Signal</keyword>
<feature type="signal peptide" evidence="1">
    <location>
        <begin position="1"/>
        <end position="21"/>
    </location>
</feature>
<keyword evidence="3" id="KW-1185">Reference proteome</keyword>
<dbReference type="RefSeq" id="WP_205156891.1">
    <property type="nucleotide sequence ID" value="NZ_JAFEUM010000001.1"/>
</dbReference>
<evidence type="ECO:0000313" key="2">
    <source>
        <dbReference type="EMBL" id="MBM7035278.1"/>
    </source>
</evidence>
<dbReference type="EMBL" id="JAFEUM010000001">
    <property type="protein sequence ID" value="MBM7035278.1"/>
    <property type="molecule type" value="Genomic_DNA"/>
</dbReference>
<protein>
    <recommendedName>
        <fullName evidence="4">Outer membrane protein beta-barrel domain-containing protein</fullName>
    </recommendedName>
</protein>
<name>A0ABS2HCF1_9VIBR</name>